<evidence type="ECO:0000259" key="4">
    <source>
        <dbReference type="PROSITE" id="PS50930"/>
    </source>
</evidence>
<name>A0ABW5B7L1_9BACT</name>
<dbReference type="InterPro" id="IPR007492">
    <property type="entry name" value="LytTR_DNA-bd_dom"/>
</dbReference>
<evidence type="ECO:0000259" key="3">
    <source>
        <dbReference type="PROSITE" id="PS50110"/>
    </source>
</evidence>
<evidence type="ECO:0000313" key="6">
    <source>
        <dbReference type="Proteomes" id="UP001597414"/>
    </source>
</evidence>
<evidence type="ECO:0000256" key="2">
    <source>
        <dbReference type="SAM" id="Coils"/>
    </source>
</evidence>
<dbReference type="PROSITE" id="PS50930">
    <property type="entry name" value="HTH_LYTTR"/>
    <property type="match status" value="1"/>
</dbReference>
<keyword evidence="6" id="KW-1185">Reference proteome</keyword>
<dbReference type="Gene3D" id="2.40.50.1020">
    <property type="entry name" value="LytTr DNA-binding domain"/>
    <property type="match status" value="1"/>
</dbReference>
<feature type="domain" description="Response regulatory" evidence="3">
    <location>
        <begin position="2"/>
        <end position="115"/>
    </location>
</feature>
<evidence type="ECO:0000313" key="5">
    <source>
        <dbReference type="EMBL" id="MFD2200830.1"/>
    </source>
</evidence>
<dbReference type="SMART" id="SM00850">
    <property type="entry name" value="LytTR"/>
    <property type="match status" value="1"/>
</dbReference>
<organism evidence="5 6">
    <name type="scientific">Shivajiella indica</name>
    <dbReference type="NCBI Taxonomy" id="872115"/>
    <lineage>
        <taxon>Bacteria</taxon>
        <taxon>Pseudomonadati</taxon>
        <taxon>Bacteroidota</taxon>
        <taxon>Cytophagia</taxon>
        <taxon>Cytophagales</taxon>
        <taxon>Cyclobacteriaceae</taxon>
        <taxon>Shivajiella</taxon>
    </lineage>
</organism>
<dbReference type="PROSITE" id="PS50110">
    <property type="entry name" value="RESPONSE_REGULATORY"/>
    <property type="match status" value="1"/>
</dbReference>
<dbReference type="SMART" id="SM00448">
    <property type="entry name" value="REC"/>
    <property type="match status" value="1"/>
</dbReference>
<dbReference type="InterPro" id="IPR001789">
    <property type="entry name" value="Sig_transdc_resp-reg_receiver"/>
</dbReference>
<feature type="modified residue" description="4-aspartylphosphate" evidence="1">
    <location>
        <position position="55"/>
    </location>
</feature>
<dbReference type="Proteomes" id="UP001597414">
    <property type="component" value="Unassembled WGS sequence"/>
</dbReference>
<keyword evidence="1" id="KW-0597">Phosphoprotein</keyword>
<keyword evidence="2" id="KW-0175">Coiled coil</keyword>
<feature type="domain" description="HTH LytTR-type" evidence="4">
    <location>
        <begin position="153"/>
        <end position="260"/>
    </location>
</feature>
<dbReference type="InterPro" id="IPR011006">
    <property type="entry name" value="CheY-like_superfamily"/>
</dbReference>
<dbReference type="InterPro" id="IPR046947">
    <property type="entry name" value="LytR-like"/>
</dbReference>
<dbReference type="EMBL" id="JBHUIV010000010">
    <property type="protein sequence ID" value="MFD2200830.1"/>
    <property type="molecule type" value="Genomic_DNA"/>
</dbReference>
<gene>
    <name evidence="5" type="ORF">ACFSKV_04580</name>
</gene>
<dbReference type="SUPFAM" id="SSF52172">
    <property type="entry name" value="CheY-like"/>
    <property type="match status" value="1"/>
</dbReference>
<reference evidence="6" key="1">
    <citation type="journal article" date="2019" name="Int. J. Syst. Evol. Microbiol.">
        <title>The Global Catalogue of Microorganisms (GCM) 10K type strain sequencing project: providing services to taxonomists for standard genome sequencing and annotation.</title>
        <authorList>
            <consortium name="The Broad Institute Genomics Platform"/>
            <consortium name="The Broad Institute Genome Sequencing Center for Infectious Disease"/>
            <person name="Wu L."/>
            <person name="Ma J."/>
        </authorList>
    </citation>
    <scope>NUCLEOTIDE SEQUENCE [LARGE SCALE GENOMIC DNA]</scope>
    <source>
        <strain evidence="6">KCTC 19812</strain>
    </source>
</reference>
<proteinExistence type="predicted"/>
<dbReference type="Gene3D" id="3.40.50.2300">
    <property type="match status" value="1"/>
</dbReference>
<dbReference type="PANTHER" id="PTHR37299:SF1">
    <property type="entry name" value="STAGE 0 SPORULATION PROTEIN A HOMOLOG"/>
    <property type="match status" value="1"/>
</dbReference>
<evidence type="ECO:0000256" key="1">
    <source>
        <dbReference type="PROSITE-ProRule" id="PRU00169"/>
    </source>
</evidence>
<feature type="coiled-coil region" evidence="2">
    <location>
        <begin position="6"/>
        <end position="33"/>
    </location>
</feature>
<comment type="caution">
    <text evidence="5">The sequence shown here is derived from an EMBL/GenBank/DDBJ whole genome shotgun (WGS) entry which is preliminary data.</text>
</comment>
<sequence length="260" mass="30469">MDVLIVEDEKHNASKLKRKLQLLNREIEVLGVTETIEETVNWLKYHGEPDLIFLDIELSDGQSFEIFQRIKVNCPIIFTTAYDEFALKAFELNSIDYLLKPIKEEDLSRAFDKLDHMRHALGAKSGNNIVGIEKLLEDLKLNVANSQPKRERFLSKMGQRLVSVDIHDIAYFFSRNKISHIRTKSGKDFVVDYNMDEIQQMLDNKRFFRLNRQVISSIDSIEKTNFYFNNKLKINLVPAFEDEVLVSRERASDYKKWMGE</sequence>
<dbReference type="PANTHER" id="PTHR37299">
    <property type="entry name" value="TRANSCRIPTIONAL REGULATOR-RELATED"/>
    <property type="match status" value="1"/>
</dbReference>
<dbReference type="RefSeq" id="WP_380800700.1">
    <property type="nucleotide sequence ID" value="NZ_JBHUIV010000010.1"/>
</dbReference>
<dbReference type="Pfam" id="PF04397">
    <property type="entry name" value="LytTR"/>
    <property type="match status" value="1"/>
</dbReference>
<accession>A0ABW5B7L1</accession>
<dbReference type="Pfam" id="PF00072">
    <property type="entry name" value="Response_reg"/>
    <property type="match status" value="1"/>
</dbReference>
<protein>
    <submittedName>
        <fullName evidence="5">LytR/AlgR family response regulator transcription factor</fullName>
    </submittedName>
</protein>